<organism evidence="2 3">
    <name type="scientific">Colocasia esculenta</name>
    <name type="common">Wild taro</name>
    <name type="synonym">Arum esculentum</name>
    <dbReference type="NCBI Taxonomy" id="4460"/>
    <lineage>
        <taxon>Eukaryota</taxon>
        <taxon>Viridiplantae</taxon>
        <taxon>Streptophyta</taxon>
        <taxon>Embryophyta</taxon>
        <taxon>Tracheophyta</taxon>
        <taxon>Spermatophyta</taxon>
        <taxon>Magnoliopsida</taxon>
        <taxon>Liliopsida</taxon>
        <taxon>Araceae</taxon>
        <taxon>Aroideae</taxon>
        <taxon>Colocasieae</taxon>
        <taxon>Colocasia</taxon>
    </lineage>
</organism>
<dbReference type="EMBL" id="NMUH01004137">
    <property type="protein sequence ID" value="MQM08499.1"/>
    <property type="molecule type" value="Genomic_DNA"/>
</dbReference>
<proteinExistence type="predicted"/>
<gene>
    <name evidence="2" type="ORF">Taro_041356</name>
</gene>
<feature type="compositionally biased region" description="Basic and acidic residues" evidence="1">
    <location>
        <begin position="264"/>
        <end position="281"/>
    </location>
</feature>
<evidence type="ECO:0000256" key="1">
    <source>
        <dbReference type="SAM" id="MobiDB-lite"/>
    </source>
</evidence>
<feature type="region of interest" description="Disordered" evidence="1">
    <location>
        <begin position="1"/>
        <end position="200"/>
    </location>
</feature>
<feature type="compositionally biased region" description="Gly residues" evidence="1">
    <location>
        <begin position="251"/>
        <end position="263"/>
    </location>
</feature>
<reference evidence="2" key="1">
    <citation type="submission" date="2017-07" db="EMBL/GenBank/DDBJ databases">
        <title>Taro Niue Genome Assembly and Annotation.</title>
        <authorList>
            <person name="Atibalentja N."/>
            <person name="Keating K."/>
            <person name="Fields C.J."/>
        </authorList>
    </citation>
    <scope>NUCLEOTIDE SEQUENCE</scope>
    <source>
        <strain evidence="2">Niue_2</strain>
        <tissue evidence="2">Leaf</tissue>
    </source>
</reference>
<feature type="compositionally biased region" description="Low complexity" evidence="1">
    <location>
        <begin position="137"/>
        <end position="148"/>
    </location>
</feature>
<dbReference type="AlphaFoldDB" id="A0A843WFL1"/>
<evidence type="ECO:0000313" key="3">
    <source>
        <dbReference type="Proteomes" id="UP000652761"/>
    </source>
</evidence>
<feature type="compositionally biased region" description="Low complexity" evidence="1">
    <location>
        <begin position="11"/>
        <end position="20"/>
    </location>
</feature>
<sequence>MLCVPGQAEHGGAASGLPRARGGRRAGAELSDRTAEWRASKRSAEVTAGSTQIRLQTDDLNRESSVGVRRERRGRRPCTGEQGRRHTNQQGRRRCSTRPGAIASGRGERRRRAGEPTRGELTSGQAGSSCSDKSSRAAEAQAQTQQSSRGGVHSDGRRLTCFDTTVETRRGGGDSSARQLRRLRPSLPPSDSSRRRPASLSFRRCHVDSRTCRAVLRILSHCAELETCAPLSPPRSSSLLQGPDGAAALGGSPGEDGCGLGEGRNGDGREGCGKAVDRDAPVDGIQSHGKGNSCKFSHDIIPDTKSTEIGDPKLKSLGYSQRMGRRSICIGIGRHALASGLSI</sequence>
<comment type="caution">
    <text evidence="2">The sequence shown here is derived from an EMBL/GenBank/DDBJ whole genome shotgun (WGS) entry which is preliminary data.</text>
</comment>
<feature type="compositionally biased region" description="Basic and acidic residues" evidence="1">
    <location>
        <begin position="152"/>
        <end position="172"/>
    </location>
</feature>
<accession>A0A843WFL1</accession>
<feature type="compositionally biased region" description="Polar residues" evidence="1">
    <location>
        <begin position="122"/>
        <end position="132"/>
    </location>
</feature>
<keyword evidence="3" id="KW-1185">Reference proteome</keyword>
<name>A0A843WFL1_COLES</name>
<feature type="region of interest" description="Disordered" evidence="1">
    <location>
        <begin position="231"/>
        <end position="291"/>
    </location>
</feature>
<protein>
    <submittedName>
        <fullName evidence="2">Uncharacterized protein</fullName>
    </submittedName>
</protein>
<dbReference type="Proteomes" id="UP000652761">
    <property type="component" value="Unassembled WGS sequence"/>
</dbReference>
<evidence type="ECO:0000313" key="2">
    <source>
        <dbReference type="EMBL" id="MQM08499.1"/>
    </source>
</evidence>
<feature type="compositionally biased region" description="Basic residues" evidence="1">
    <location>
        <begin position="85"/>
        <end position="96"/>
    </location>
</feature>
<feature type="compositionally biased region" description="Basic and acidic residues" evidence="1">
    <location>
        <begin position="26"/>
        <end position="44"/>
    </location>
</feature>